<proteinExistence type="predicted"/>
<evidence type="ECO:0000313" key="2">
    <source>
        <dbReference type="Proteomes" id="UP000274578"/>
    </source>
</evidence>
<reference evidence="1 2" key="1">
    <citation type="submission" date="2018-12" db="EMBL/GenBank/DDBJ databases">
        <authorList>
            <consortium name="Pathogen Informatics"/>
        </authorList>
    </citation>
    <scope>NUCLEOTIDE SEQUENCE [LARGE SCALE GENOMIC DNA]</scope>
    <source>
        <strain evidence="1 2">NCTC13071</strain>
    </source>
</reference>
<gene>
    <name evidence="1" type="ORF">NCTC13071_02288</name>
</gene>
<dbReference type="AlphaFoldDB" id="A0A3S4T6Z2"/>
<sequence length="34" mass="3942">MALQFVLNNLTTKVILHRYLSQITSQLDAYYGII</sequence>
<protein>
    <submittedName>
        <fullName evidence="1">Uncharacterized protein</fullName>
    </submittedName>
</protein>
<dbReference type="EMBL" id="LR134384">
    <property type="protein sequence ID" value="VEH16264.1"/>
    <property type="molecule type" value="Genomic_DNA"/>
</dbReference>
<dbReference type="Proteomes" id="UP000274578">
    <property type="component" value="Chromosome 1"/>
</dbReference>
<evidence type="ECO:0000313" key="1">
    <source>
        <dbReference type="EMBL" id="VEH16264.1"/>
    </source>
</evidence>
<accession>A0A3S4T6Z2</accession>
<organism evidence="1 2">
    <name type="scientific">Segatella oris</name>
    <dbReference type="NCBI Taxonomy" id="28135"/>
    <lineage>
        <taxon>Bacteria</taxon>
        <taxon>Pseudomonadati</taxon>
        <taxon>Bacteroidota</taxon>
        <taxon>Bacteroidia</taxon>
        <taxon>Bacteroidales</taxon>
        <taxon>Prevotellaceae</taxon>
        <taxon>Segatella</taxon>
    </lineage>
</organism>
<name>A0A3S4T6Z2_9BACT</name>
<dbReference type="KEGG" id="poc:NCTC13071_02288"/>